<sequence length="115" mass="12616">MSQTAFCAVKPVGWAANLSSPSWVDRSIPDAELDSFVERLARRIAGFDRQAIATAKQSISQRTSLPTLEDIGSSETKFFEAASHPTTWACIRVLLQSGLQQPTDFELHIGEPLDP</sequence>
<accession>A0A951QE50</accession>
<dbReference type="InterPro" id="IPR029045">
    <property type="entry name" value="ClpP/crotonase-like_dom_sf"/>
</dbReference>
<proteinExistence type="predicted"/>
<dbReference type="SUPFAM" id="SSF52096">
    <property type="entry name" value="ClpP/crotonase"/>
    <property type="match status" value="1"/>
</dbReference>
<reference evidence="1" key="2">
    <citation type="journal article" date="2022" name="Microbiol. Resour. Announc.">
        <title>Metagenome Sequencing to Explore Phylogenomics of Terrestrial Cyanobacteria.</title>
        <authorList>
            <person name="Ward R.D."/>
            <person name="Stajich J.E."/>
            <person name="Johansen J.R."/>
            <person name="Huntemann M."/>
            <person name="Clum A."/>
            <person name="Foster B."/>
            <person name="Foster B."/>
            <person name="Roux S."/>
            <person name="Palaniappan K."/>
            <person name="Varghese N."/>
            <person name="Mukherjee S."/>
            <person name="Reddy T.B.K."/>
            <person name="Daum C."/>
            <person name="Copeland A."/>
            <person name="Chen I.A."/>
            <person name="Ivanova N.N."/>
            <person name="Kyrpides N.C."/>
            <person name="Shapiro N."/>
            <person name="Eloe-Fadrosh E.A."/>
            <person name="Pietrasiak N."/>
        </authorList>
    </citation>
    <scope>NUCLEOTIDE SEQUENCE</scope>
    <source>
        <strain evidence="1">UHER 2000/2452</strain>
    </source>
</reference>
<reference evidence="1" key="1">
    <citation type="submission" date="2021-05" db="EMBL/GenBank/DDBJ databases">
        <authorList>
            <person name="Pietrasiak N."/>
            <person name="Ward R."/>
            <person name="Stajich J.E."/>
            <person name="Kurbessoian T."/>
        </authorList>
    </citation>
    <scope>NUCLEOTIDE SEQUENCE</scope>
    <source>
        <strain evidence="1">UHER 2000/2452</strain>
    </source>
</reference>
<dbReference type="AlphaFoldDB" id="A0A951QE50"/>
<gene>
    <name evidence="1" type="ORF">KME15_23200</name>
</gene>
<evidence type="ECO:0000313" key="2">
    <source>
        <dbReference type="Proteomes" id="UP000757435"/>
    </source>
</evidence>
<dbReference type="Gene3D" id="3.90.226.10">
    <property type="entry name" value="2-enoyl-CoA Hydratase, Chain A, domain 1"/>
    <property type="match status" value="1"/>
</dbReference>
<comment type="caution">
    <text evidence="1">The sequence shown here is derived from an EMBL/GenBank/DDBJ whole genome shotgun (WGS) entry which is preliminary data.</text>
</comment>
<organism evidence="1 2">
    <name type="scientific">Drouetiella hepatica Uher 2000/2452</name>
    <dbReference type="NCBI Taxonomy" id="904376"/>
    <lineage>
        <taxon>Bacteria</taxon>
        <taxon>Bacillati</taxon>
        <taxon>Cyanobacteriota</taxon>
        <taxon>Cyanophyceae</taxon>
        <taxon>Oculatellales</taxon>
        <taxon>Oculatellaceae</taxon>
        <taxon>Drouetiella</taxon>
    </lineage>
</organism>
<dbReference type="Proteomes" id="UP000757435">
    <property type="component" value="Unassembled WGS sequence"/>
</dbReference>
<protein>
    <submittedName>
        <fullName evidence="1">Uncharacterized protein</fullName>
    </submittedName>
</protein>
<dbReference type="EMBL" id="JAHHHD010000040">
    <property type="protein sequence ID" value="MBW4661587.1"/>
    <property type="molecule type" value="Genomic_DNA"/>
</dbReference>
<evidence type="ECO:0000313" key="1">
    <source>
        <dbReference type="EMBL" id="MBW4661587.1"/>
    </source>
</evidence>
<name>A0A951QE50_9CYAN</name>